<evidence type="ECO:0008006" key="9">
    <source>
        <dbReference type="Google" id="ProtNLM"/>
    </source>
</evidence>
<organism evidence="7 8">
    <name type="scientific">Trichomalopsis sarcophagae</name>
    <dbReference type="NCBI Taxonomy" id="543379"/>
    <lineage>
        <taxon>Eukaryota</taxon>
        <taxon>Metazoa</taxon>
        <taxon>Ecdysozoa</taxon>
        <taxon>Arthropoda</taxon>
        <taxon>Hexapoda</taxon>
        <taxon>Insecta</taxon>
        <taxon>Pterygota</taxon>
        <taxon>Neoptera</taxon>
        <taxon>Endopterygota</taxon>
        <taxon>Hymenoptera</taxon>
        <taxon>Apocrita</taxon>
        <taxon>Proctotrupomorpha</taxon>
        <taxon>Chalcidoidea</taxon>
        <taxon>Pteromalidae</taxon>
        <taxon>Pteromalinae</taxon>
        <taxon>Trichomalopsis</taxon>
    </lineage>
</organism>
<evidence type="ECO:0000256" key="4">
    <source>
        <dbReference type="ARBA" id="ARBA00023054"/>
    </source>
</evidence>
<evidence type="ECO:0000313" key="8">
    <source>
        <dbReference type="Proteomes" id="UP000215335"/>
    </source>
</evidence>
<dbReference type="STRING" id="543379.A0A232FJT2"/>
<feature type="compositionally biased region" description="Low complexity" evidence="6">
    <location>
        <begin position="309"/>
        <end position="332"/>
    </location>
</feature>
<dbReference type="OrthoDB" id="6433611at2759"/>
<feature type="region of interest" description="Disordered" evidence="6">
    <location>
        <begin position="189"/>
        <end position="425"/>
    </location>
</feature>
<gene>
    <name evidence="7" type="ORF">TSAR_007356</name>
</gene>
<evidence type="ECO:0000256" key="3">
    <source>
        <dbReference type="ARBA" id="ARBA00022490"/>
    </source>
</evidence>
<reference evidence="7 8" key="1">
    <citation type="journal article" date="2017" name="Curr. Biol.">
        <title>The Evolution of Venom by Co-option of Single-Copy Genes.</title>
        <authorList>
            <person name="Martinson E.O."/>
            <person name="Mrinalini"/>
            <person name="Kelkar Y.D."/>
            <person name="Chang C.H."/>
            <person name="Werren J.H."/>
        </authorList>
    </citation>
    <scope>NUCLEOTIDE SEQUENCE [LARGE SCALE GENOMIC DNA]</scope>
    <source>
        <strain evidence="7 8">Alberta</strain>
        <tissue evidence="7">Whole body</tissue>
    </source>
</reference>
<feature type="compositionally biased region" description="Basic and acidic residues" evidence="6">
    <location>
        <begin position="57"/>
        <end position="81"/>
    </location>
</feature>
<dbReference type="PANTHER" id="PTHR15073:SF1">
    <property type="entry name" value="RETICULOCYTE-BINDING PROTEIN HOMOLOG 2A"/>
    <property type="match status" value="1"/>
</dbReference>
<feature type="compositionally biased region" description="Basic and acidic residues" evidence="6">
    <location>
        <begin position="374"/>
        <end position="388"/>
    </location>
</feature>
<evidence type="ECO:0000256" key="1">
    <source>
        <dbReference type="ARBA" id="ARBA00004245"/>
    </source>
</evidence>
<keyword evidence="5" id="KW-0206">Cytoskeleton</keyword>
<dbReference type="GO" id="GO:0015630">
    <property type="term" value="C:microtubule cytoskeleton"/>
    <property type="evidence" value="ECO:0007669"/>
    <property type="project" value="InterPro"/>
</dbReference>
<evidence type="ECO:0000313" key="7">
    <source>
        <dbReference type="EMBL" id="OXU30991.1"/>
    </source>
</evidence>
<feature type="compositionally biased region" description="Basic residues" evidence="6">
    <location>
        <begin position="15"/>
        <end position="28"/>
    </location>
</feature>
<dbReference type="Pfam" id="PF05672">
    <property type="entry name" value="MAP7"/>
    <property type="match status" value="1"/>
</dbReference>
<feature type="compositionally biased region" description="Polar residues" evidence="6">
    <location>
        <begin position="266"/>
        <end position="294"/>
    </location>
</feature>
<dbReference type="AlphaFoldDB" id="A0A232FJT2"/>
<keyword evidence="8" id="KW-1185">Reference proteome</keyword>
<dbReference type="InterPro" id="IPR051483">
    <property type="entry name" value="MAP7_domain-containing"/>
</dbReference>
<sequence>GAANDENGQRSSSAHNRHSLTKDLRRRSSQFDEDSLDGDHPYEHQGRESTGGGPSAKDLDRAKLVRDRQNEERQRKLEELRQQALAAQRFREQREEERRKRIEELRTKDYDRRSQVEERKRLIWEAERERREAILRKNQEREARIEAKRKNERSHIVFAFGSSTPRMLEPADTGGSTFWGTRRATSTTNVMMFSAAQPLTRRSSERELDGSKKRATSAGGLDRKPGEGDDNDGTTLGTPGSVAAGCVTRYANRRRTDLMPTIPSPRESSNGPIASGRSSSAKSFTRSPDTTNDTKTQKDSKPPLPKVHSSSTPKKPSATSTPTSAKSASASTAERKSSAPGTTRSARASPRVTPRATPLQSPGVEHPPVLQLDPKQKSEEKEVLDEKPQQVSQESRVTEPVQVEAKKEEKPEELPEAPASGDLEEVCDMTASMIQKIRITTEEEAKAALAERRRLAREQAEREAELERQRLEEEARLEAERLRAEEEEQRRLEEETLRLAQEAREAEEQRLKAAIEEAKKREEEDRKRREEEARQKLEKEEAERKAREEAEKQRLEMVERLKKEEEERNARRKRVEAIMSRTRAKNQASNAQKGEGNDGEKSKEDSPSEENKPGPGDKAAQDLMTASLISEATQQLISNEQRAHHTDSNNLLMDEPPSNNGLLRNGGHANGIADSSAKPQQQLLDNEAEELNGHHNNTNHGNGIDGQTIALDNATVKQNNVTNNLLDLSEFDTLSNSNSGPILLMQPSGVVEDSLNSNLNPTAIPFTPSFGMSNQANTNPFQDAFTNNKQDNQTSYHKLAVRMLRCLLENEDIKKKTDHRKKTRVGGQNELTLPQDETKQSDTPSYIYPFFLQSSV</sequence>
<dbReference type="Proteomes" id="UP000215335">
    <property type="component" value="Unassembled WGS sequence"/>
</dbReference>
<comment type="caution">
    <text evidence="7">The sequence shown here is derived from an EMBL/GenBank/DDBJ whole genome shotgun (WGS) entry which is preliminary data.</text>
</comment>
<evidence type="ECO:0000256" key="6">
    <source>
        <dbReference type="SAM" id="MobiDB-lite"/>
    </source>
</evidence>
<feature type="compositionally biased region" description="Basic and acidic residues" evidence="6">
    <location>
        <begin position="517"/>
        <end position="569"/>
    </location>
</feature>
<name>A0A232FJT2_9HYME</name>
<feature type="compositionally biased region" description="Basic and acidic residues" evidence="6">
    <location>
        <begin position="595"/>
        <end position="612"/>
    </location>
</feature>
<feature type="compositionally biased region" description="Basic and acidic residues" evidence="6">
    <location>
        <begin position="89"/>
        <end position="101"/>
    </location>
</feature>
<feature type="compositionally biased region" description="Basic and acidic residues" evidence="6">
    <location>
        <begin position="404"/>
        <end position="413"/>
    </location>
</feature>
<keyword evidence="3" id="KW-0963">Cytoplasm</keyword>
<keyword evidence="4" id="KW-0175">Coiled coil</keyword>
<evidence type="ECO:0000256" key="2">
    <source>
        <dbReference type="ARBA" id="ARBA00007525"/>
    </source>
</evidence>
<dbReference type="EMBL" id="NNAY01000099">
    <property type="protein sequence ID" value="OXU30991.1"/>
    <property type="molecule type" value="Genomic_DNA"/>
</dbReference>
<dbReference type="InterPro" id="IPR008604">
    <property type="entry name" value="MAP7_fam"/>
</dbReference>
<feature type="region of interest" description="Disordered" evidence="6">
    <location>
        <begin position="648"/>
        <end position="676"/>
    </location>
</feature>
<feature type="non-terminal residue" evidence="7">
    <location>
        <position position="1"/>
    </location>
</feature>
<comment type="similarity">
    <text evidence="2">Belongs to the MAP7 family.</text>
</comment>
<feature type="region of interest" description="Disordered" evidence="6">
    <location>
        <begin position="816"/>
        <end position="840"/>
    </location>
</feature>
<feature type="compositionally biased region" description="Basic and acidic residues" evidence="6">
    <location>
        <begin position="37"/>
        <end position="47"/>
    </location>
</feature>
<feature type="region of interest" description="Disordered" evidence="6">
    <location>
        <begin position="448"/>
        <end position="474"/>
    </location>
</feature>
<dbReference type="GO" id="GO:0000226">
    <property type="term" value="P:microtubule cytoskeleton organization"/>
    <property type="evidence" value="ECO:0007669"/>
    <property type="project" value="InterPro"/>
</dbReference>
<feature type="compositionally biased region" description="Basic and acidic residues" evidence="6">
    <location>
        <begin position="202"/>
        <end position="212"/>
    </location>
</feature>
<dbReference type="PANTHER" id="PTHR15073">
    <property type="entry name" value="MICROTUBULE-ASSOCIATED PROTEIN"/>
    <property type="match status" value="1"/>
</dbReference>
<feature type="region of interest" description="Disordered" evidence="6">
    <location>
        <begin position="1"/>
        <end position="101"/>
    </location>
</feature>
<proteinExistence type="inferred from homology"/>
<evidence type="ECO:0000256" key="5">
    <source>
        <dbReference type="ARBA" id="ARBA00023212"/>
    </source>
</evidence>
<comment type="subcellular location">
    <subcellularLocation>
        <location evidence="1">Cytoplasm</location>
        <location evidence="1">Cytoskeleton</location>
    </subcellularLocation>
</comment>
<feature type="region of interest" description="Disordered" evidence="6">
    <location>
        <begin position="517"/>
        <end position="620"/>
    </location>
</feature>
<accession>A0A232FJT2</accession>
<protein>
    <recommendedName>
        <fullName evidence="9">MAP7 domain-containing protein</fullName>
    </recommendedName>
</protein>